<reference evidence="1 2" key="1">
    <citation type="submission" date="2016-10" db="EMBL/GenBank/DDBJ databases">
        <authorList>
            <person name="de Groot N.N."/>
        </authorList>
    </citation>
    <scope>NUCLEOTIDE SEQUENCE [LARGE SCALE GENOMIC DNA]</scope>
    <source>
        <strain evidence="1 2">DSM 1736</strain>
    </source>
</reference>
<dbReference type="OrthoDB" id="1682170at2"/>
<sequence>MVSIDLIGLAVTLSIIGLRYPPYALAAAAIHEFGRLAMTVFLSEQVEAVVAAGAFSTTTVSDTDLITAALIAFGGPLANFIIGATSGGLLSERTEHVIDPRSTLRNPFAVVNFRLALFSCLFNIGQFW</sequence>
<evidence type="ECO:0000313" key="1">
    <source>
        <dbReference type="EMBL" id="SDL55832.1"/>
    </source>
</evidence>
<organism evidence="1 2">
    <name type="scientific">Dendrosporobacter quercicolus</name>
    <dbReference type="NCBI Taxonomy" id="146817"/>
    <lineage>
        <taxon>Bacteria</taxon>
        <taxon>Bacillati</taxon>
        <taxon>Bacillota</taxon>
        <taxon>Negativicutes</taxon>
        <taxon>Selenomonadales</taxon>
        <taxon>Sporomusaceae</taxon>
        <taxon>Dendrosporobacter</taxon>
    </lineage>
</organism>
<dbReference type="EMBL" id="FNHB01000001">
    <property type="protein sequence ID" value="SDL55832.1"/>
    <property type="molecule type" value="Genomic_DNA"/>
</dbReference>
<protein>
    <submittedName>
        <fullName evidence="1">Uncharacterized protein</fullName>
    </submittedName>
</protein>
<accession>A0A1G9L1I0</accession>
<keyword evidence="2" id="KW-1185">Reference proteome</keyword>
<dbReference type="Proteomes" id="UP000214880">
    <property type="component" value="Unassembled WGS sequence"/>
</dbReference>
<gene>
    <name evidence="1" type="ORF">SAMN04488502_101194</name>
</gene>
<dbReference type="AlphaFoldDB" id="A0A1G9L1I0"/>
<name>A0A1G9L1I0_9FIRM</name>
<evidence type="ECO:0000313" key="2">
    <source>
        <dbReference type="Proteomes" id="UP000214880"/>
    </source>
</evidence>
<dbReference type="STRING" id="146817.SAMN04488502_101194"/>
<proteinExistence type="predicted"/>